<dbReference type="AlphaFoldDB" id="A0A8X6MVQ2"/>
<evidence type="ECO:0000313" key="2">
    <source>
        <dbReference type="EMBL" id="GFS80570.1"/>
    </source>
</evidence>
<evidence type="ECO:0000313" key="3">
    <source>
        <dbReference type="Proteomes" id="UP000887013"/>
    </source>
</evidence>
<protein>
    <submittedName>
        <fullName evidence="2">Uncharacterized protein</fullName>
    </submittedName>
</protein>
<dbReference type="EMBL" id="BMAW01002837">
    <property type="protein sequence ID" value="GFS80570.1"/>
    <property type="molecule type" value="Genomic_DNA"/>
</dbReference>
<reference evidence="2" key="1">
    <citation type="submission" date="2020-08" db="EMBL/GenBank/DDBJ databases">
        <title>Multicomponent nature underlies the extraordinary mechanical properties of spider dragline silk.</title>
        <authorList>
            <person name="Kono N."/>
            <person name="Nakamura H."/>
            <person name="Mori M."/>
            <person name="Yoshida Y."/>
            <person name="Ohtoshi R."/>
            <person name="Malay A.D."/>
            <person name="Moran D.A.P."/>
            <person name="Tomita M."/>
            <person name="Numata K."/>
            <person name="Arakawa K."/>
        </authorList>
    </citation>
    <scope>NUCLEOTIDE SEQUENCE</scope>
</reference>
<gene>
    <name evidence="2" type="ORF">NPIL_275391</name>
</gene>
<comment type="caution">
    <text evidence="2">The sequence shown here is derived from an EMBL/GenBank/DDBJ whole genome shotgun (WGS) entry which is preliminary data.</text>
</comment>
<accession>A0A8X6MVQ2</accession>
<proteinExistence type="predicted"/>
<feature type="compositionally biased region" description="Acidic residues" evidence="1">
    <location>
        <begin position="11"/>
        <end position="21"/>
    </location>
</feature>
<dbReference type="Proteomes" id="UP000887013">
    <property type="component" value="Unassembled WGS sequence"/>
</dbReference>
<keyword evidence="3" id="KW-1185">Reference proteome</keyword>
<feature type="non-terminal residue" evidence="2">
    <location>
        <position position="21"/>
    </location>
</feature>
<evidence type="ECO:0000256" key="1">
    <source>
        <dbReference type="SAM" id="MobiDB-lite"/>
    </source>
</evidence>
<name>A0A8X6MVQ2_NEPPI</name>
<sequence length="21" mass="2440">MDVSTQRAELEDIEIETEDSE</sequence>
<feature type="region of interest" description="Disordered" evidence="1">
    <location>
        <begin position="1"/>
        <end position="21"/>
    </location>
</feature>
<organism evidence="2 3">
    <name type="scientific">Nephila pilipes</name>
    <name type="common">Giant wood spider</name>
    <name type="synonym">Nephila maculata</name>
    <dbReference type="NCBI Taxonomy" id="299642"/>
    <lineage>
        <taxon>Eukaryota</taxon>
        <taxon>Metazoa</taxon>
        <taxon>Ecdysozoa</taxon>
        <taxon>Arthropoda</taxon>
        <taxon>Chelicerata</taxon>
        <taxon>Arachnida</taxon>
        <taxon>Araneae</taxon>
        <taxon>Araneomorphae</taxon>
        <taxon>Entelegynae</taxon>
        <taxon>Araneoidea</taxon>
        <taxon>Nephilidae</taxon>
        <taxon>Nephila</taxon>
    </lineage>
</organism>